<proteinExistence type="predicted"/>
<feature type="transmembrane region" description="Helical" evidence="8">
    <location>
        <begin position="215"/>
        <end position="235"/>
    </location>
</feature>
<feature type="transmembrane region" description="Helical" evidence="8">
    <location>
        <begin position="394"/>
        <end position="412"/>
    </location>
</feature>
<dbReference type="GO" id="GO:0009103">
    <property type="term" value="P:lipopolysaccharide biosynthetic process"/>
    <property type="evidence" value="ECO:0007669"/>
    <property type="project" value="UniProtKB-ARBA"/>
</dbReference>
<evidence type="ECO:0000256" key="6">
    <source>
        <dbReference type="ARBA" id="ARBA00022989"/>
    </source>
</evidence>
<feature type="transmembrane region" description="Helical" evidence="8">
    <location>
        <begin position="6"/>
        <end position="28"/>
    </location>
</feature>
<reference evidence="10 11" key="1">
    <citation type="journal article" date="2016" name="Nat. Commun.">
        <title>Thousands of microbial genomes shed light on interconnected biogeochemical processes in an aquifer system.</title>
        <authorList>
            <person name="Anantharaman K."/>
            <person name="Brown C.T."/>
            <person name="Hug L.A."/>
            <person name="Sharon I."/>
            <person name="Castelle C.J."/>
            <person name="Probst A.J."/>
            <person name="Thomas B.C."/>
            <person name="Singh A."/>
            <person name="Wilkins M.J."/>
            <person name="Karaoz U."/>
            <person name="Brodie E.L."/>
            <person name="Williams K.H."/>
            <person name="Hubbard S.S."/>
            <person name="Banfield J.F."/>
        </authorList>
    </citation>
    <scope>NUCLEOTIDE SEQUENCE [LARGE SCALE GENOMIC DNA]</scope>
</reference>
<keyword evidence="3" id="KW-0328">Glycosyltransferase</keyword>
<evidence type="ECO:0000313" key="11">
    <source>
        <dbReference type="Proteomes" id="UP000177486"/>
    </source>
</evidence>
<dbReference type="PANTHER" id="PTHR33908:SF11">
    <property type="entry name" value="MEMBRANE PROTEIN"/>
    <property type="match status" value="1"/>
</dbReference>
<dbReference type="GO" id="GO:0016763">
    <property type="term" value="F:pentosyltransferase activity"/>
    <property type="evidence" value="ECO:0007669"/>
    <property type="project" value="TreeGrafter"/>
</dbReference>
<evidence type="ECO:0000256" key="8">
    <source>
        <dbReference type="SAM" id="Phobius"/>
    </source>
</evidence>
<dbReference type="Pfam" id="PF13231">
    <property type="entry name" value="PMT_2"/>
    <property type="match status" value="1"/>
</dbReference>
<dbReference type="InterPro" id="IPR038731">
    <property type="entry name" value="RgtA/B/C-like"/>
</dbReference>
<keyword evidence="7 8" id="KW-0472">Membrane</keyword>
<comment type="caution">
    <text evidence="10">The sequence shown here is derived from an EMBL/GenBank/DDBJ whole genome shotgun (WGS) entry which is preliminary data.</text>
</comment>
<keyword evidence="2" id="KW-1003">Cell membrane</keyword>
<evidence type="ECO:0000256" key="7">
    <source>
        <dbReference type="ARBA" id="ARBA00023136"/>
    </source>
</evidence>
<gene>
    <name evidence="10" type="ORF">A2931_02620</name>
</gene>
<keyword evidence="6 8" id="KW-1133">Transmembrane helix</keyword>
<feature type="transmembrane region" description="Helical" evidence="8">
    <location>
        <begin position="66"/>
        <end position="85"/>
    </location>
</feature>
<dbReference type="InterPro" id="IPR050297">
    <property type="entry name" value="LipidA_mod_glycosyltrf_83"/>
</dbReference>
<keyword evidence="5 8" id="KW-0812">Transmembrane</keyword>
<sequence length="451" mass="51098">MSENKKTSAILTAIILASLAASLSYSFYFKIRPAVDAAAYDRIAWNLVQGNGYKENSSLSYDEDIAILRVGPGYQFFLAGIYFVFGRSYEVAWVINALLHALTALLAYFLSKEIFRENWNRVLGFASAAFTGFSPDLITMSGMLMTETLAVFLVILLVYLFFKHINSPDRLTYLIPMALVFGFAVLTRTPSALLVLPIFYYFFTCPEHGRGGKKQWVRFFIFIAVLTAVFTPWTVRNYKIYNAFIPTTGVLGYDLLVGNHPGASGELEPYEPAERYVYEYGRTEGNKLALKEVLSFIFFNPLEFLKITLKRISIYFSISRPTGFWFHLEGADRAVTLVFSAIYSALIFGLGFWGVYKIKFLSNPDKEGAKLLFWLTLMAPLAVIFIIVETRYRFLIYPLLAVFAGFGLSDLFKKKLEFRPALAIWGVLLLNGAIDGLRNLDRVAEKLKELL</sequence>
<dbReference type="Proteomes" id="UP000177486">
    <property type="component" value="Unassembled WGS sequence"/>
</dbReference>
<dbReference type="PANTHER" id="PTHR33908">
    <property type="entry name" value="MANNOSYLTRANSFERASE YKCB-RELATED"/>
    <property type="match status" value="1"/>
</dbReference>
<dbReference type="GO" id="GO:0005886">
    <property type="term" value="C:plasma membrane"/>
    <property type="evidence" value="ECO:0007669"/>
    <property type="project" value="UniProtKB-SubCell"/>
</dbReference>
<evidence type="ECO:0000256" key="4">
    <source>
        <dbReference type="ARBA" id="ARBA00022679"/>
    </source>
</evidence>
<feature type="transmembrane region" description="Helical" evidence="8">
    <location>
        <begin position="334"/>
        <end position="356"/>
    </location>
</feature>
<dbReference type="AlphaFoldDB" id="A0A1G2F029"/>
<evidence type="ECO:0000256" key="2">
    <source>
        <dbReference type="ARBA" id="ARBA00022475"/>
    </source>
</evidence>
<feature type="transmembrane region" description="Helical" evidence="8">
    <location>
        <begin position="174"/>
        <end position="203"/>
    </location>
</feature>
<evidence type="ECO:0000259" key="9">
    <source>
        <dbReference type="Pfam" id="PF13231"/>
    </source>
</evidence>
<protein>
    <recommendedName>
        <fullName evidence="9">Glycosyltransferase RgtA/B/C/D-like domain-containing protein</fullName>
    </recommendedName>
</protein>
<evidence type="ECO:0000313" key="10">
    <source>
        <dbReference type="EMBL" id="OGZ30980.1"/>
    </source>
</evidence>
<accession>A0A1G2F029</accession>
<feature type="transmembrane region" description="Helical" evidence="8">
    <location>
        <begin position="91"/>
        <end position="110"/>
    </location>
</feature>
<evidence type="ECO:0000256" key="3">
    <source>
        <dbReference type="ARBA" id="ARBA00022676"/>
    </source>
</evidence>
<keyword evidence="4" id="KW-0808">Transferase</keyword>
<feature type="transmembrane region" description="Helical" evidence="8">
    <location>
        <begin position="144"/>
        <end position="162"/>
    </location>
</feature>
<comment type="subcellular location">
    <subcellularLocation>
        <location evidence="1">Cell membrane</location>
        <topology evidence="1">Multi-pass membrane protein</topology>
    </subcellularLocation>
</comment>
<feature type="transmembrane region" description="Helical" evidence="8">
    <location>
        <begin position="368"/>
        <end position="388"/>
    </location>
</feature>
<evidence type="ECO:0000256" key="5">
    <source>
        <dbReference type="ARBA" id="ARBA00022692"/>
    </source>
</evidence>
<feature type="domain" description="Glycosyltransferase RgtA/B/C/D-like" evidence="9">
    <location>
        <begin position="71"/>
        <end position="232"/>
    </location>
</feature>
<dbReference type="EMBL" id="MHMQ01000010">
    <property type="protein sequence ID" value="OGZ30980.1"/>
    <property type="molecule type" value="Genomic_DNA"/>
</dbReference>
<evidence type="ECO:0000256" key="1">
    <source>
        <dbReference type="ARBA" id="ARBA00004651"/>
    </source>
</evidence>
<organism evidence="10 11">
    <name type="scientific">Candidatus Niyogibacteria bacterium RIFCSPLOWO2_01_FULL_45_48</name>
    <dbReference type="NCBI Taxonomy" id="1801724"/>
    <lineage>
        <taxon>Bacteria</taxon>
        <taxon>Candidatus Niyogiibacteriota</taxon>
    </lineage>
</organism>
<name>A0A1G2F029_9BACT</name>